<feature type="compositionally biased region" description="Basic and acidic residues" evidence="1">
    <location>
        <begin position="217"/>
        <end position="228"/>
    </location>
</feature>
<dbReference type="SUPFAM" id="SSF56672">
    <property type="entry name" value="DNA/RNA polymerases"/>
    <property type="match status" value="1"/>
</dbReference>
<evidence type="ECO:0000313" key="2">
    <source>
        <dbReference type="EMBL" id="BAR47168.1"/>
    </source>
</evidence>
<feature type="region of interest" description="Disordered" evidence="1">
    <location>
        <begin position="184"/>
        <end position="300"/>
    </location>
</feature>
<name>A0A1Y0Z8T5_9HYPH</name>
<dbReference type="InterPro" id="IPR043502">
    <property type="entry name" value="DNA/RNA_pol_sf"/>
</dbReference>
<dbReference type="KEGG" id="maqu:Maq22A_c28310"/>
<evidence type="ECO:0000313" key="3">
    <source>
        <dbReference type="Proteomes" id="UP000061432"/>
    </source>
</evidence>
<dbReference type="STRING" id="270351.Maq22A_c28310"/>
<dbReference type="EMBL" id="AP014704">
    <property type="protein sequence ID" value="BAR47168.1"/>
    <property type="molecule type" value="Genomic_DNA"/>
</dbReference>
<dbReference type="Proteomes" id="UP000061432">
    <property type="component" value="Chromosome"/>
</dbReference>
<evidence type="ECO:0000256" key="1">
    <source>
        <dbReference type="SAM" id="MobiDB-lite"/>
    </source>
</evidence>
<dbReference type="AlphaFoldDB" id="A0A1Y0Z8T5"/>
<gene>
    <name evidence="2" type="primary">tra5</name>
    <name evidence="2" type="ORF">Maq22A_c28310</name>
</gene>
<accession>A0A1Y0Z8T5</accession>
<dbReference type="PANTHER" id="PTHR47515">
    <property type="entry name" value="LOW CALCIUM RESPONSE LOCUS PROTEIN T"/>
    <property type="match status" value="1"/>
</dbReference>
<dbReference type="PANTHER" id="PTHR47515:SF1">
    <property type="entry name" value="BLR2054 PROTEIN"/>
    <property type="match status" value="1"/>
</dbReference>
<organism evidence="2 3">
    <name type="scientific">Methylobacterium aquaticum</name>
    <dbReference type="NCBI Taxonomy" id="270351"/>
    <lineage>
        <taxon>Bacteria</taxon>
        <taxon>Pseudomonadati</taxon>
        <taxon>Pseudomonadota</taxon>
        <taxon>Alphaproteobacteria</taxon>
        <taxon>Hyphomicrobiales</taxon>
        <taxon>Methylobacteriaceae</taxon>
        <taxon>Methylobacterium</taxon>
    </lineage>
</organism>
<protein>
    <submittedName>
        <fullName evidence="2">Transposase and inactivated derivatives</fullName>
    </submittedName>
</protein>
<sequence length="324" mass="34656">MVTPAAKRQAVAHLQATLGMCERRACAVIGADRTSMRYRSCPADDGEVRLRLRLRLGLRELAQRRRRFGYRWLHIPPTCVGIGPTKTLAKLANHIAKIIPEPRSSPNSEACAAARTRRSAPPGWSGFRWEKGGIGRASLARLAAMGVDTVADRRDLDPRAARASLPVVGERIIHELRGRACLPAARDRSGPAQRLRGHPQLLQPNHRADGARAGSGRARDAARGEAATRRARGLGRHGLLPHQRARPERPDALGLDGGAPAGGDKRQLPPDPGGAPRCGEDLEGAGPDGPGATARPGWSRRISCRSTGHLARCSAPSTGRSPGR</sequence>
<reference evidence="3" key="2">
    <citation type="submission" date="2015-01" db="EMBL/GenBank/DDBJ databases">
        <title>Complete genome sequence of Methylobacterium aquaticum strain 22A.</title>
        <authorList>
            <person name="Tani A."/>
            <person name="Ogura Y."/>
            <person name="Hayashi T."/>
        </authorList>
    </citation>
    <scope>NUCLEOTIDE SEQUENCE [LARGE SCALE GENOMIC DNA]</scope>
    <source>
        <strain evidence="3">MA-22A</strain>
    </source>
</reference>
<proteinExistence type="predicted"/>
<reference evidence="2 3" key="1">
    <citation type="journal article" date="2015" name="Genome Announc.">
        <title>Complete Genome Sequence of Methylobacterium aquaticum Strain 22A, Isolated from Racomitrium japonicum Moss.</title>
        <authorList>
            <person name="Tani A."/>
            <person name="Ogura Y."/>
            <person name="Hayashi T."/>
            <person name="Kimbara K."/>
        </authorList>
    </citation>
    <scope>NUCLEOTIDE SEQUENCE [LARGE SCALE GENOMIC DNA]</scope>
    <source>
        <strain evidence="2 3">MA-22A</strain>
    </source>
</reference>